<dbReference type="EC" id="2.1.1.-" evidence="15"/>
<evidence type="ECO:0000256" key="2">
    <source>
        <dbReference type="ARBA" id="ARBA00006301"/>
    </source>
</evidence>
<dbReference type="PANTHER" id="PTHR12787:SF0">
    <property type="entry name" value="RIBOSOMAL RNA-PROCESSING PROTEIN 8"/>
    <property type="match status" value="1"/>
</dbReference>
<comment type="caution">
    <text evidence="17">The sequence shown here is derived from an EMBL/GenBank/DDBJ whole genome shotgun (WGS) entry which is preliminary data.</text>
</comment>
<keyword evidence="4" id="KW-0678">Repressor</keyword>
<dbReference type="Gene3D" id="3.40.50.150">
    <property type="entry name" value="Vaccinia Virus protein VP39"/>
    <property type="match status" value="1"/>
</dbReference>
<sequence length="514" mass="58007">MKQRLLQTLQTLSAAGAPDQNPEATQSKTEYGTAKQARLRIKRKRKRSRGKKESEETLGTNPFKEGAEKGNAAPLKSPFARAVIRNEKQSSIGSKDIGHVKGGDAEEGDRSSAPSSKLLKAGELGRNMTQGMLTRQQWRNKMKNKRRIKNKFHPMATLFVKNQGEMKGKSDCERILRKLEPEQGEGKHITDRHKIKIKQKKEKGEEGSDPAERTISETNHENMSKLNKRIRIQNQNSETVTRIKKKRKRIREHLSLAEQRDRTSGSSGPLARDLALAVGVNTTESGPSSLTSNRSAALRNKMEERLKSARFRYINEQLYTLSSAEAVKLFSEDRDSFQVYHQGFTAQMERWPENPVDRIIQYIRNRPSTAVVADLGCGDCKIAQSVSNEVHSFDLVALNEHVIVCDMANVPLHAESVDIVVFCLALMGTNLVDFLREANRILQPGGILKIAEVASRFEDVRSFTSVLGSLGFKLISKDTQNRYFYLFDFMKNGSPVKKGKLPRLQLKPCLYKKR</sequence>
<evidence type="ECO:0000256" key="13">
    <source>
        <dbReference type="ARBA" id="ARBA00057870"/>
    </source>
</evidence>
<evidence type="ECO:0000256" key="15">
    <source>
        <dbReference type="RuleBase" id="RU365074"/>
    </source>
</evidence>
<evidence type="ECO:0000256" key="10">
    <source>
        <dbReference type="ARBA" id="ARBA00023015"/>
    </source>
</evidence>
<comment type="function">
    <text evidence="15">Probable methyltransferase required to silence rDNA.</text>
</comment>
<feature type="compositionally biased region" description="Basic and acidic residues" evidence="16">
    <location>
        <begin position="96"/>
        <end position="110"/>
    </location>
</feature>
<evidence type="ECO:0000256" key="16">
    <source>
        <dbReference type="SAM" id="MobiDB-lite"/>
    </source>
</evidence>
<dbReference type="InterPro" id="IPR029063">
    <property type="entry name" value="SAM-dependent_MTases_sf"/>
</dbReference>
<evidence type="ECO:0000313" key="18">
    <source>
        <dbReference type="Proteomes" id="UP000287033"/>
    </source>
</evidence>
<dbReference type="InterPro" id="IPR007823">
    <property type="entry name" value="RRP8"/>
</dbReference>
<dbReference type="SUPFAM" id="SSF53335">
    <property type="entry name" value="S-adenosyl-L-methionine-dependent methyltransferases"/>
    <property type="match status" value="1"/>
</dbReference>
<dbReference type="OrthoDB" id="10258825at2759"/>
<reference evidence="17 18" key="1">
    <citation type="journal article" date="2018" name="Nat. Ecol. Evol.">
        <title>Shark genomes provide insights into elasmobranch evolution and the origin of vertebrates.</title>
        <authorList>
            <person name="Hara Y"/>
            <person name="Yamaguchi K"/>
            <person name="Onimaru K"/>
            <person name="Kadota M"/>
            <person name="Koyanagi M"/>
            <person name="Keeley SD"/>
            <person name="Tatsumi K"/>
            <person name="Tanaka K"/>
            <person name="Motone F"/>
            <person name="Kageyama Y"/>
            <person name="Nozu R"/>
            <person name="Adachi N"/>
            <person name="Nishimura O"/>
            <person name="Nakagawa R"/>
            <person name="Tanegashima C"/>
            <person name="Kiyatake I"/>
            <person name="Matsumoto R"/>
            <person name="Murakumo K"/>
            <person name="Nishida K"/>
            <person name="Terakita A"/>
            <person name="Kuratani S"/>
            <person name="Sato K"/>
            <person name="Hyodo S Kuraku.S."/>
        </authorList>
    </citation>
    <scope>NUCLEOTIDE SEQUENCE [LARGE SCALE GENOMIC DNA]</scope>
</reference>
<evidence type="ECO:0000256" key="6">
    <source>
        <dbReference type="ARBA" id="ARBA00022603"/>
    </source>
</evidence>
<dbReference type="FunFam" id="3.40.50.150:FF:000068">
    <property type="entry name" value="Ribosomal RNA-processing protein 8"/>
    <property type="match status" value="1"/>
</dbReference>
<evidence type="ECO:0000256" key="11">
    <source>
        <dbReference type="ARBA" id="ARBA00023163"/>
    </source>
</evidence>
<organism evidence="17 18">
    <name type="scientific">Chiloscyllium punctatum</name>
    <name type="common">Brownbanded bambooshark</name>
    <name type="synonym">Hemiscyllium punctatum</name>
    <dbReference type="NCBI Taxonomy" id="137246"/>
    <lineage>
        <taxon>Eukaryota</taxon>
        <taxon>Metazoa</taxon>
        <taxon>Chordata</taxon>
        <taxon>Craniata</taxon>
        <taxon>Vertebrata</taxon>
        <taxon>Chondrichthyes</taxon>
        <taxon>Elasmobranchii</taxon>
        <taxon>Galeomorphii</taxon>
        <taxon>Galeoidea</taxon>
        <taxon>Orectolobiformes</taxon>
        <taxon>Hemiscylliidae</taxon>
        <taxon>Chiloscyllium</taxon>
    </lineage>
</organism>
<protein>
    <recommendedName>
        <fullName evidence="3 15">Ribosomal RNA-processing protein 8</fullName>
        <ecNumber evidence="15">2.1.1.-</ecNumber>
    </recommendedName>
</protein>
<evidence type="ECO:0000256" key="8">
    <source>
        <dbReference type="ARBA" id="ARBA00022691"/>
    </source>
</evidence>
<keyword evidence="5 15" id="KW-0698">rRNA processing</keyword>
<dbReference type="Gene3D" id="1.10.10.2150">
    <property type="entry name" value="Ribosomal RNA-processing protein 8, N-terminal domain"/>
    <property type="match status" value="1"/>
</dbReference>
<feature type="region of interest" description="Disordered" evidence="16">
    <location>
        <begin position="195"/>
        <end position="270"/>
    </location>
</feature>
<evidence type="ECO:0000256" key="5">
    <source>
        <dbReference type="ARBA" id="ARBA00022552"/>
    </source>
</evidence>
<keyword evidence="18" id="KW-1185">Reference proteome</keyword>
<feature type="compositionally biased region" description="Basic residues" evidence="16">
    <location>
        <begin position="37"/>
        <end position="50"/>
    </location>
</feature>
<dbReference type="GO" id="GO:0005730">
    <property type="term" value="C:nucleolus"/>
    <property type="evidence" value="ECO:0007669"/>
    <property type="project" value="UniProtKB-SubCell"/>
</dbReference>
<evidence type="ECO:0000256" key="12">
    <source>
        <dbReference type="ARBA" id="ARBA00023242"/>
    </source>
</evidence>
<gene>
    <name evidence="17" type="ORF">chiPu_0016715</name>
</gene>
<dbReference type="Pfam" id="PF05148">
    <property type="entry name" value="Methyltransf_8"/>
    <property type="match status" value="1"/>
</dbReference>
<evidence type="ECO:0000256" key="9">
    <source>
        <dbReference type="ARBA" id="ARBA00022853"/>
    </source>
</evidence>
<dbReference type="GO" id="GO:0032259">
    <property type="term" value="P:methylation"/>
    <property type="evidence" value="ECO:0007669"/>
    <property type="project" value="UniProtKB-KW"/>
</dbReference>
<feature type="compositionally biased region" description="Basic residues" evidence="16">
    <location>
        <begin position="242"/>
        <end position="251"/>
    </location>
</feature>
<accession>A0A401T6A1</accession>
<dbReference type="Proteomes" id="UP000287033">
    <property type="component" value="Unassembled WGS sequence"/>
</dbReference>
<keyword evidence="9" id="KW-0156">Chromatin regulator</keyword>
<dbReference type="GO" id="GO:0000183">
    <property type="term" value="P:rDNA heterochromatin formation"/>
    <property type="evidence" value="ECO:0007669"/>
    <property type="project" value="TreeGrafter"/>
</dbReference>
<dbReference type="GO" id="GO:0005677">
    <property type="term" value="C:chromatin silencing complex"/>
    <property type="evidence" value="ECO:0007669"/>
    <property type="project" value="TreeGrafter"/>
</dbReference>
<name>A0A401T6A1_CHIPU</name>
<dbReference type="GO" id="GO:0033553">
    <property type="term" value="C:rDNA heterochromatin"/>
    <property type="evidence" value="ECO:0007669"/>
    <property type="project" value="TreeGrafter"/>
</dbReference>
<proteinExistence type="inferred from homology"/>
<feature type="compositionally biased region" description="Basic and acidic residues" evidence="16">
    <location>
        <begin position="202"/>
        <end position="223"/>
    </location>
</feature>
<comment type="subcellular location">
    <subcellularLocation>
        <location evidence="1 15">Nucleus</location>
        <location evidence="1 15">Nucleolus</location>
    </subcellularLocation>
</comment>
<keyword evidence="7 15" id="KW-0808">Transferase</keyword>
<feature type="region of interest" description="Disordered" evidence="16">
    <location>
        <begin position="1"/>
        <end position="119"/>
    </location>
</feature>
<dbReference type="STRING" id="137246.A0A401T6A1"/>
<evidence type="ECO:0000256" key="3">
    <source>
        <dbReference type="ARBA" id="ARBA00020203"/>
    </source>
</evidence>
<comment type="subunit">
    <text evidence="14">Component of the eNoSC complex, composed of SIRT1, SUV39H1 and RRP8.</text>
</comment>
<dbReference type="OMA" id="LPNTECG"/>
<dbReference type="InterPro" id="IPR042036">
    <property type="entry name" value="RRP8_N"/>
</dbReference>
<feature type="compositionally biased region" description="Basic and acidic residues" evidence="16">
    <location>
        <begin position="252"/>
        <end position="263"/>
    </location>
</feature>
<comment type="function">
    <text evidence="13">Essential component of the eNoSC (energy-dependent nucleolar silencing) complex, a complex that mediates silencing of rDNA in response to intracellular energy status and acts by recruiting histone-modifying enzymes. The eNoSC complex is able to sense the energy status of cell: upon glucose starvation, elevation of NAD(+)/NADP(+) ratio activates SIRT1, leading to histone H3 deacetylation followed by dimethylation of H3 at 'Lys-9' (H3K9me2) by SUV39H1 and the formation of silent chromatin in the rDNA locus. In the complex, RRP8 binds to H3K9me2 and probably acts as a methyltransferase. Its substrates are however unknown.</text>
</comment>
<dbReference type="CDD" id="cd02440">
    <property type="entry name" value="AdoMet_MTases"/>
    <property type="match status" value="1"/>
</dbReference>
<dbReference type="GO" id="GO:0006364">
    <property type="term" value="P:rRNA processing"/>
    <property type="evidence" value="ECO:0007669"/>
    <property type="project" value="UniProtKB-UniRule"/>
</dbReference>
<dbReference type="GO" id="GO:0046015">
    <property type="term" value="P:regulation of transcription by glucose"/>
    <property type="evidence" value="ECO:0007669"/>
    <property type="project" value="TreeGrafter"/>
</dbReference>
<feature type="compositionally biased region" description="Polar residues" evidence="16">
    <location>
        <begin position="1"/>
        <end position="13"/>
    </location>
</feature>
<dbReference type="GO" id="GO:0042149">
    <property type="term" value="P:cellular response to glucose starvation"/>
    <property type="evidence" value="ECO:0007669"/>
    <property type="project" value="TreeGrafter"/>
</dbReference>
<comment type="similarity">
    <text evidence="2 15">Belongs to the methyltransferase superfamily. RRP8 family.</text>
</comment>
<dbReference type="PANTHER" id="PTHR12787">
    <property type="entry name" value="RIBOSOMAL RNA-PROCESSING PROTEIN 8"/>
    <property type="match status" value="1"/>
</dbReference>
<evidence type="ECO:0000256" key="4">
    <source>
        <dbReference type="ARBA" id="ARBA00022491"/>
    </source>
</evidence>
<evidence type="ECO:0000313" key="17">
    <source>
        <dbReference type="EMBL" id="GCC38203.1"/>
    </source>
</evidence>
<keyword evidence="10" id="KW-0805">Transcription regulation</keyword>
<dbReference type="EMBL" id="BEZZ01001133">
    <property type="protein sequence ID" value="GCC38203.1"/>
    <property type="molecule type" value="Genomic_DNA"/>
</dbReference>
<keyword evidence="8 15" id="KW-0949">S-adenosyl-L-methionine</keyword>
<dbReference type="GO" id="GO:0008168">
    <property type="term" value="F:methyltransferase activity"/>
    <property type="evidence" value="ECO:0007669"/>
    <property type="project" value="UniProtKB-KW"/>
</dbReference>
<keyword evidence="11" id="KW-0804">Transcription</keyword>
<evidence type="ECO:0000256" key="14">
    <source>
        <dbReference type="ARBA" id="ARBA00062710"/>
    </source>
</evidence>
<dbReference type="AlphaFoldDB" id="A0A401T6A1"/>
<evidence type="ECO:0000256" key="7">
    <source>
        <dbReference type="ARBA" id="ARBA00022679"/>
    </source>
</evidence>
<keyword evidence="6 15" id="KW-0489">Methyltransferase</keyword>
<evidence type="ECO:0000256" key="1">
    <source>
        <dbReference type="ARBA" id="ARBA00004604"/>
    </source>
</evidence>
<dbReference type="FunFam" id="1.10.10.2150:FF:000001">
    <property type="entry name" value="Ribosomal RNA-processing protein 8"/>
    <property type="match status" value="1"/>
</dbReference>
<keyword evidence="12 15" id="KW-0539">Nucleus</keyword>